<proteinExistence type="predicted"/>
<keyword evidence="2" id="KW-1185">Reference proteome</keyword>
<evidence type="ECO:0000313" key="2">
    <source>
        <dbReference type="Proteomes" id="UP001374584"/>
    </source>
</evidence>
<comment type="caution">
    <text evidence="1">The sequence shown here is derived from an EMBL/GenBank/DDBJ whole genome shotgun (WGS) entry which is preliminary data.</text>
</comment>
<evidence type="ECO:0000313" key="1">
    <source>
        <dbReference type="EMBL" id="KAK7325747.1"/>
    </source>
</evidence>
<reference evidence="1 2" key="1">
    <citation type="submission" date="2024-01" db="EMBL/GenBank/DDBJ databases">
        <title>The genomes of 5 underutilized Papilionoideae crops provide insights into root nodulation and disease resistanc.</title>
        <authorList>
            <person name="Jiang F."/>
        </authorList>
    </citation>
    <scope>NUCLEOTIDE SEQUENCE [LARGE SCALE GENOMIC DNA]</scope>
    <source>
        <strain evidence="1">JINMINGXINNONG_FW02</strain>
        <tissue evidence="1">Leaves</tissue>
    </source>
</reference>
<organism evidence="1 2">
    <name type="scientific">Phaseolus coccineus</name>
    <name type="common">Scarlet runner bean</name>
    <name type="synonym">Phaseolus multiflorus</name>
    <dbReference type="NCBI Taxonomy" id="3886"/>
    <lineage>
        <taxon>Eukaryota</taxon>
        <taxon>Viridiplantae</taxon>
        <taxon>Streptophyta</taxon>
        <taxon>Embryophyta</taxon>
        <taxon>Tracheophyta</taxon>
        <taxon>Spermatophyta</taxon>
        <taxon>Magnoliopsida</taxon>
        <taxon>eudicotyledons</taxon>
        <taxon>Gunneridae</taxon>
        <taxon>Pentapetalae</taxon>
        <taxon>rosids</taxon>
        <taxon>fabids</taxon>
        <taxon>Fabales</taxon>
        <taxon>Fabaceae</taxon>
        <taxon>Papilionoideae</taxon>
        <taxon>50 kb inversion clade</taxon>
        <taxon>NPAAA clade</taxon>
        <taxon>indigoferoid/millettioid clade</taxon>
        <taxon>Phaseoleae</taxon>
        <taxon>Phaseolus</taxon>
    </lineage>
</organism>
<accession>A0AAN9L0E1</accession>
<dbReference type="AlphaFoldDB" id="A0AAN9L0E1"/>
<dbReference type="EMBL" id="JAYMYR010000104">
    <property type="protein sequence ID" value="KAK7325747.1"/>
    <property type="molecule type" value="Genomic_DNA"/>
</dbReference>
<name>A0AAN9L0E1_PHACN</name>
<gene>
    <name evidence="1" type="ORF">VNO80_33786</name>
</gene>
<sequence length="243" mass="26763">MLSFKEKRGVSRLAFLSSFSGDSSFSSSEAVECLAQEGSIGRASQEKEVAAHPFFLSDLSLAAHANAHGYGAITAATVILPHSKRVLPSAHLLSKTSSMRGCLKVFSQGRPSPLSPTILNRLSVTLSALSALMALAYVAPALQNEVHINKVSKMRGLKPGLHFSLQPDIAVGLNPIHPSEQTSKSRRYDNKMLGLRFQDNDWLSAYPFQFQDFKREVPLSRYSFFLIELENLPLLLTLAVQRY</sequence>
<protein>
    <submittedName>
        <fullName evidence="1">Uncharacterized protein</fullName>
    </submittedName>
</protein>
<dbReference type="Proteomes" id="UP001374584">
    <property type="component" value="Unassembled WGS sequence"/>
</dbReference>